<feature type="coiled-coil region" evidence="1">
    <location>
        <begin position="58"/>
        <end position="85"/>
    </location>
</feature>
<organism evidence="2 3">
    <name type="scientific">Thermococcus barophilus</name>
    <dbReference type="NCBI Taxonomy" id="55802"/>
    <lineage>
        <taxon>Archaea</taxon>
        <taxon>Methanobacteriati</taxon>
        <taxon>Methanobacteriota</taxon>
        <taxon>Thermococci</taxon>
        <taxon>Thermococcales</taxon>
        <taxon>Thermococcaceae</taxon>
        <taxon>Thermococcus</taxon>
    </lineage>
</organism>
<protein>
    <submittedName>
        <fullName evidence="2">Uncharacterized protein</fullName>
    </submittedName>
</protein>
<keyword evidence="1" id="KW-0175">Coiled coil</keyword>
<evidence type="ECO:0000313" key="3">
    <source>
        <dbReference type="Proteomes" id="UP000066042"/>
    </source>
</evidence>
<evidence type="ECO:0000256" key="1">
    <source>
        <dbReference type="SAM" id="Coils"/>
    </source>
</evidence>
<dbReference type="RefSeq" id="WP_056934852.1">
    <property type="nucleotide sequence ID" value="NZ_CP013050.1"/>
</dbReference>
<accession>A0A0S1XF89</accession>
<name>A0A0S1XF89_THEBA</name>
<reference evidence="2 3" key="1">
    <citation type="journal article" date="2016" name="Genome Announc.">
        <title>Complete genome sequence of the hyperthermophilic and piezophilic archaeon Thermococcus barophilus Ch5, capable of growth at the expense of hydrogenogenesis from carbon monoxide and formate.</title>
        <authorList>
            <person name="Oger P."/>
            <person name="Sokolova T.G."/>
            <person name="Kozhevnikova D.A."/>
            <person name="Taranov E.A."/>
            <person name="Vannier P."/>
            <person name="Lee H.S."/>
            <person name="Kwon K.K."/>
            <person name="Kang S.G."/>
            <person name="Lee J.H."/>
            <person name="Bonch-Osmolovskaya E.A."/>
            <person name="Lebedinsky A.V."/>
        </authorList>
    </citation>
    <scope>NUCLEOTIDE SEQUENCE [LARGE SCALE GENOMIC DNA]</scope>
    <source>
        <strain evidence="3">Ch5</strain>
    </source>
</reference>
<proteinExistence type="predicted"/>
<gene>
    <name evidence="2" type="ORF">TBCH5v1_2587</name>
</gene>
<dbReference type="Proteomes" id="UP000066042">
    <property type="component" value="Chromosome"/>
</dbReference>
<dbReference type="AlphaFoldDB" id="A0A0S1XF89"/>
<sequence length="85" mass="10441">MALRLIREREVLAIRKVKGKEQEIIKELSVWNEILPAYVDDLIEFMNANEELIKRFLEFLLEKEREELKERIEKLEKLKEFVRRL</sequence>
<evidence type="ECO:0000313" key="2">
    <source>
        <dbReference type="EMBL" id="ALM76476.1"/>
    </source>
</evidence>
<dbReference type="PATRIC" id="fig|55802.8.peg.2574"/>
<dbReference type="EMBL" id="CP013050">
    <property type="protein sequence ID" value="ALM76476.1"/>
    <property type="molecule type" value="Genomic_DNA"/>
</dbReference>
<dbReference type="STRING" id="55802.TBCH5v1_2587"/>
<dbReference type="GeneID" id="26137793"/>